<keyword evidence="1" id="KW-0472">Membrane</keyword>
<feature type="transmembrane region" description="Helical" evidence="1">
    <location>
        <begin position="61"/>
        <end position="80"/>
    </location>
</feature>
<evidence type="ECO:0000313" key="3">
    <source>
        <dbReference type="Proteomes" id="UP000199515"/>
    </source>
</evidence>
<reference evidence="2 3" key="1">
    <citation type="submission" date="2016-10" db="EMBL/GenBank/DDBJ databases">
        <authorList>
            <person name="de Groot N.N."/>
        </authorList>
    </citation>
    <scope>NUCLEOTIDE SEQUENCE [LARGE SCALE GENOMIC DNA]</scope>
    <source>
        <strain evidence="2 3">CPCC 202699</strain>
    </source>
</reference>
<accession>A0A1H2SH05</accession>
<sequence>MRIRRDLVRWAAASAQGLSYGTVRFDPAQFGELGEEPLRWCGGLLDGAVCRAHLRVGPRDVIGGIVFLATAAAALTLGLIQHGVW</sequence>
<organism evidence="2 3">
    <name type="scientific">Amycolatopsis xylanica</name>
    <dbReference type="NCBI Taxonomy" id="589385"/>
    <lineage>
        <taxon>Bacteria</taxon>
        <taxon>Bacillati</taxon>
        <taxon>Actinomycetota</taxon>
        <taxon>Actinomycetes</taxon>
        <taxon>Pseudonocardiales</taxon>
        <taxon>Pseudonocardiaceae</taxon>
        <taxon>Amycolatopsis</taxon>
    </lineage>
</organism>
<protein>
    <submittedName>
        <fullName evidence="2">Uncharacterized protein</fullName>
    </submittedName>
</protein>
<keyword evidence="1" id="KW-1133">Transmembrane helix</keyword>
<proteinExistence type="predicted"/>
<dbReference type="EMBL" id="FNON01000001">
    <property type="protein sequence ID" value="SDW30993.1"/>
    <property type="molecule type" value="Genomic_DNA"/>
</dbReference>
<keyword evidence="1" id="KW-0812">Transmembrane</keyword>
<name>A0A1H2SH05_9PSEU</name>
<dbReference type="STRING" id="589385.SAMN05421504_101222"/>
<dbReference type="AlphaFoldDB" id="A0A1H2SH05"/>
<gene>
    <name evidence="2" type="ORF">SAMN05421504_101222</name>
</gene>
<keyword evidence="3" id="KW-1185">Reference proteome</keyword>
<dbReference type="Proteomes" id="UP000199515">
    <property type="component" value="Unassembled WGS sequence"/>
</dbReference>
<evidence type="ECO:0000313" key="2">
    <source>
        <dbReference type="EMBL" id="SDW30993.1"/>
    </source>
</evidence>
<evidence type="ECO:0000256" key="1">
    <source>
        <dbReference type="SAM" id="Phobius"/>
    </source>
</evidence>